<comment type="subcellular location">
    <subcellularLocation>
        <location evidence="1">Cell membrane</location>
        <topology evidence="1">Multi-pass membrane protein</topology>
    </subcellularLocation>
</comment>
<gene>
    <name evidence="8" type="ORF">C7381_10955</name>
</gene>
<dbReference type="InterPro" id="IPR003838">
    <property type="entry name" value="ABC3_permease_C"/>
</dbReference>
<dbReference type="GO" id="GO:0005886">
    <property type="term" value="C:plasma membrane"/>
    <property type="evidence" value="ECO:0007669"/>
    <property type="project" value="UniProtKB-SubCell"/>
</dbReference>
<name>A0A2U1E1H4_9FIRM</name>
<keyword evidence="2" id="KW-1003">Cell membrane</keyword>
<evidence type="ECO:0000256" key="6">
    <source>
        <dbReference type="SAM" id="Phobius"/>
    </source>
</evidence>
<keyword evidence="4 6" id="KW-1133">Transmembrane helix</keyword>
<evidence type="ECO:0000313" key="9">
    <source>
        <dbReference type="Proteomes" id="UP000245793"/>
    </source>
</evidence>
<evidence type="ECO:0000256" key="4">
    <source>
        <dbReference type="ARBA" id="ARBA00022989"/>
    </source>
</evidence>
<keyword evidence="9" id="KW-1185">Reference proteome</keyword>
<feature type="transmembrane region" description="Helical" evidence="6">
    <location>
        <begin position="699"/>
        <end position="724"/>
    </location>
</feature>
<accession>A0A2U1E1H4</accession>
<feature type="transmembrane region" description="Helical" evidence="6">
    <location>
        <begin position="305"/>
        <end position="327"/>
    </location>
</feature>
<dbReference type="EMBL" id="QEKV01000009">
    <property type="protein sequence ID" value="PVY93790.1"/>
    <property type="molecule type" value="Genomic_DNA"/>
</dbReference>
<dbReference type="Proteomes" id="UP000245793">
    <property type="component" value="Unassembled WGS sequence"/>
</dbReference>
<feature type="transmembrane region" description="Helical" evidence="6">
    <location>
        <begin position="660"/>
        <end position="679"/>
    </location>
</feature>
<organism evidence="8 9">
    <name type="scientific">Ezakiella coagulans</name>
    <dbReference type="NCBI Taxonomy" id="46507"/>
    <lineage>
        <taxon>Bacteria</taxon>
        <taxon>Bacillati</taxon>
        <taxon>Bacillota</taxon>
        <taxon>Tissierellia</taxon>
        <taxon>Ezakiella</taxon>
    </lineage>
</organism>
<evidence type="ECO:0000256" key="1">
    <source>
        <dbReference type="ARBA" id="ARBA00004651"/>
    </source>
</evidence>
<dbReference type="Pfam" id="PF02687">
    <property type="entry name" value="FtsX"/>
    <property type="match status" value="1"/>
</dbReference>
<feature type="transmembrane region" description="Helical" evidence="6">
    <location>
        <begin position="253"/>
        <end position="270"/>
    </location>
</feature>
<proteinExistence type="predicted"/>
<evidence type="ECO:0000256" key="5">
    <source>
        <dbReference type="ARBA" id="ARBA00023136"/>
    </source>
</evidence>
<feature type="transmembrane region" description="Helical" evidence="6">
    <location>
        <begin position="612"/>
        <end position="639"/>
    </location>
</feature>
<keyword evidence="3 6" id="KW-0812">Transmembrane</keyword>
<feature type="transmembrane region" description="Helical" evidence="6">
    <location>
        <begin position="417"/>
        <end position="437"/>
    </location>
</feature>
<dbReference type="RefSeq" id="WP_116480448.1">
    <property type="nucleotide sequence ID" value="NZ_QEKV01000009.1"/>
</dbReference>
<dbReference type="PANTHER" id="PTHR30287">
    <property type="entry name" value="MEMBRANE COMPONENT OF PREDICTED ABC SUPERFAMILY METABOLITE UPTAKE TRANSPORTER"/>
    <property type="match status" value="1"/>
</dbReference>
<comment type="caution">
    <text evidence="8">The sequence shown here is derived from an EMBL/GenBank/DDBJ whole genome shotgun (WGS) entry which is preliminary data.</text>
</comment>
<feature type="transmembrane region" description="Helical" evidence="6">
    <location>
        <begin position="347"/>
        <end position="370"/>
    </location>
</feature>
<feature type="domain" description="ABC3 transporter permease C-terminal" evidence="7">
    <location>
        <begin position="258"/>
        <end position="379"/>
    </location>
</feature>
<dbReference type="AlphaFoldDB" id="A0A2U1E1H4"/>
<evidence type="ECO:0000256" key="2">
    <source>
        <dbReference type="ARBA" id="ARBA00022475"/>
    </source>
</evidence>
<evidence type="ECO:0000313" key="8">
    <source>
        <dbReference type="EMBL" id="PVY93790.1"/>
    </source>
</evidence>
<dbReference type="PANTHER" id="PTHR30287:SF2">
    <property type="entry name" value="BLL1001 PROTEIN"/>
    <property type="match status" value="1"/>
</dbReference>
<reference evidence="8 9" key="1">
    <citation type="submission" date="2018-04" db="EMBL/GenBank/DDBJ databases">
        <title>Genomic Encyclopedia of Type Strains, Phase IV (KMG-IV): sequencing the most valuable type-strain genomes for metagenomic binning, comparative biology and taxonomic classification.</title>
        <authorList>
            <person name="Goeker M."/>
        </authorList>
    </citation>
    <scope>NUCLEOTIDE SEQUENCE [LARGE SCALE GENOMIC DNA]</scope>
    <source>
        <strain evidence="8 9">DSM 20705</strain>
    </source>
</reference>
<evidence type="ECO:0000256" key="3">
    <source>
        <dbReference type="ARBA" id="ARBA00022692"/>
    </source>
</evidence>
<evidence type="ECO:0000259" key="7">
    <source>
        <dbReference type="Pfam" id="PF02687"/>
    </source>
</evidence>
<feature type="transmembrane region" description="Helical" evidence="6">
    <location>
        <begin position="20"/>
        <end position="40"/>
    </location>
</feature>
<sequence>MRNPINKRIFRQFKYKPLKVFPILIALSFIVVFASSFFTAQQSIKKLYYKQIDEGKVEDGEFQTIYELTDDLQSKIEALGLKLYKNYYFEEKIDSDKVLRIFKNRKNINEALPHEGSLAKNSDEITMSAYFSRNNNIKVGDKITVADKTYTVASLASFPDYSSALKNRNDLVMDTGHFGIATLPEKAFDNMSDKQITFLYSYHTNENLDKKEAREILKSISKIVNKDNLMVDGVTRFDNKCITYIMDDMGGDVPTMTIATALLFIAIAFISSVQIKSIIEDEAPIIGTLLASGYRKRELLKNYMSMPLFLVLISSLIGNAVAYLYVYKKYAEIYYRSFDLPSFEPFITPRSFLITSIMPMILYLIINYAVISRSLNMSPVNFLRRNFKKSKAKSRFHLKNLSFIKKFKLRVIFANKLTYVSLLFGVFIANLLLMFALSAKPIFNIYAENMKTQMKYAHTYIVKSDMDKLDAPKVTIVNADLVDKNDESVQIYGIDDDTKYNSLNISSLQNDEAVISNGLAKRFEYKIGDTIKIREPYNSEEKNIKVKAVDSENNYFQVFTKRTSLNKIINRDDAYFNAYMSDNALNVSKENLVTEINRDEMSKFMIHFLDSFSVVFTMIQIVAVAFYFILLLMVTELIIERAKLNMTYLKIFGFRDNEITKIYVNTSFLILLFFQIILIPILDKIMKYLYFISMQKFDAYIEVTIPLNVFLIGYLMTIVIFVLCQAIERRKIGKIDMVKELKTIAG</sequence>
<protein>
    <submittedName>
        <fullName evidence="8">Putative ABC transport system permease protein</fullName>
    </submittedName>
</protein>
<keyword evidence="5 6" id="KW-0472">Membrane</keyword>
<dbReference type="InterPro" id="IPR038766">
    <property type="entry name" value="Membrane_comp_ABC_pdt"/>
</dbReference>